<dbReference type="Pfam" id="PF02958">
    <property type="entry name" value="EcKL"/>
    <property type="match status" value="1"/>
</dbReference>
<gene>
    <name evidence="2" type="ORF">BBRV_LOCUS40546</name>
</gene>
<dbReference type="Gene3D" id="3.90.1200.10">
    <property type="match status" value="1"/>
</dbReference>
<name>A0A6V7J7K7_9HYME</name>
<sequence>MLETIEVISLQDAKCIAKVALGPDVSIRQFTLKRYSEDKIGFMGHHCRLKICVNREDNGADGEDELVCFVKTLPFGSSTQMEFAQELTAFNKEIAFFSEIFPQLMKSQTGIAWAPKCFLTKDNALCFEDLAVKGFRMREGPFDEVHVKSALRALAGLHASSIRIEAEFGKPLNQIYPNDLEETIFSKKNKIHKWFNSGKTASIFLAERMGLNVSRLSDAFERIYGAAAPSSVKTNVLSHGDLWSNNLLFDDRAKCVLVDFQACRYCPASLDIIELLYLCAAPDLRIAKENEFLQYYYQCLLDDLENLSTKAPPFEEIQGGYAERKIAGCAIAALYFPTALLDGATCRDMLDTSGTFEEFFFGDRTAAMVENMERDRSYKNRIEAAVRELVEMSLLLDDLPVPC</sequence>
<reference evidence="2" key="1">
    <citation type="submission" date="2020-07" db="EMBL/GenBank/DDBJ databases">
        <authorList>
            <person name="Ferguson B K."/>
        </authorList>
    </citation>
    <scope>NUCLEOTIDE SEQUENCE</scope>
    <source>
        <strain evidence="2">L06</strain>
    </source>
</reference>
<organism evidence="2">
    <name type="scientific">Bracon brevicornis</name>
    <dbReference type="NCBI Taxonomy" id="1563983"/>
    <lineage>
        <taxon>Eukaryota</taxon>
        <taxon>Metazoa</taxon>
        <taxon>Ecdysozoa</taxon>
        <taxon>Arthropoda</taxon>
        <taxon>Hexapoda</taxon>
        <taxon>Insecta</taxon>
        <taxon>Pterygota</taxon>
        <taxon>Neoptera</taxon>
        <taxon>Endopterygota</taxon>
        <taxon>Hymenoptera</taxon>
        <taxon>Apocrita</taxon>
        <taxon>Ichneumonoidea</taxon>
        <taxon>Braconidae</taxon>
        <taxon>Braconinae</taxon>
        <taxon>Bracon</taxon>
    </lineage>
</organism>
<feature type="domain" description="CHK kinase-like" evidence="1">
    <location>
        <begin position="125"/>
        <end position="306"/>
    </location>
</feature>
<dbReference type="SUPFAM" id="SSF56112">
    <property type="entry name" value="Protein kinase-like (PK-like)"/>
    <property type="match status" value="1"/>
</dbReference>
<dbReference type="InterPro" id="IPR004119">
    <property type="entry name" value="EcKL"/>
</dbReference>
<proteinExistence type="predicted"/>
<dbReference type="SMART" id="SM00587">
    <property type="entry name" value="CHK"/>
    <property type="match status" value="1"/>
</dbReference>
<dbReference type="PANTHER" id="PTHR11012">
    <property type="entry name" value="PROTEIN KINASE-LIKE DOMAIN-CONTAINING"/>
    <property type="match status" value="1"/>
</dbReference>
<dbReference type="InterPro" id="IPR011009">
    <property type="entry name" value="Kinase-like_dom_sf"/>
</dbReference>
<dbReference type="InterPro" id="IPR015897">
    <property type="entry name" value="CHK_kinase-like"/>
</dbReference>
<dbReference type="AlphaFoldDB" id="A0A6V7J7K7"/>
<dbReference type="PANTHER" id="PTHR11012:SF48">
    <property type="entry name" value="CHK KINASE-LIKE DOMAIN-CONTAINING PROTEIN-RELATED"/>
    <property type="match status" value="1"/>
</dbReference>
<evidence type="ECO:0000259" key="1">
    <source>
        <dbReference type="SMART" id="SM00587"/>
    </source>
</evidence>
<accession>A0A6V7J7K7</accession>
<evidence type="ECO:0000313" key="2">
    <source>
        <dbReference type="EMBL" id="CAD1545975.1"/>
    </source>
</evidence>
<dbReference type="EMBL" id="CADCXW020000012">
    <property type="protein sequence ID" value="CAD1545975.1"/>
    <property type="molecule type" value="Genomic_DNA"/>
</dbReference>
<protein>
    <recommendedName>
        <fullName evidence="1">CHK kinase-like domain-containing protein</fullName>
    </recommendedName>
</protein>